<evidence type="ECO:0000256" key="1">
    <source>
        <dbReference type="ARBA" id="ARBA00000868"/>
    </source>
</evidence>
<dbReference type="EMBL" id="JACBZO010000001">
    <property type="protein sequence ID" value="NYI41891.1"/>
    <property type="molecule type" value="Genomic_DNA"/>
</dbReference>
<dbReference type="InterPro" id="IPR005764">
    <property type="entry name" value="Ade_phspho_trans"/>
</dbReference>
<keyword evidence="15" id="KW-1185">Reference proteome</keyword>
<name>A0A7Y9ZEG4_9MICO</name>
<dbReference type="GO" id="GO:0006166">
    <property type="term" value="P:purine ribonucleoside salvage"/>
    <property type="evidence" value="ECO:0007669"/>
    <property type="project" value="UniProtKB-KW"/>
</dbReference>
<gene>
    <name evidence="12" type="primary">apt</name>
    <name evidence="14" type="ORF">BKA03_002010</name>
</gene>
<dbReference type="FunFam" id="3.40.50.2020:FF:000004">
    <property type="entry name" value="Adenine phosphoribosyltransferase"/>
    <property type="match status" value="1"/>
</dbReference>
<keyword evidence="9 12" id="KW-0328">Glycosyltransferase</keyword>
<dbReference type="EC" id="2.4.2.7" evidence="7 12"/>
<dbReference type="GO" id="GO:0003999">
    <property type="term" value="F:adenine phosphoribosyltransferase activity"/>
    <property type="evidence" value="ECO:0007669"/>
    <property type="project" value="UniProtKB-UniRule"/>
</dbReference>
<dbReference type="GO" id="GO:0016208">
    <property type="term" value="F:AMP binding"/>
    <property type="evidence" value="ECO:0007669"/>
    <property type="project" value="TreeGrafter"/>
</dbReference>
<proteinExistence type="inferred from homology"/>
<dbReference type="SUPFAM" id="SSF53271">
    <property type="entry name" value="PRTase-like"/>
    <property type="match status" value="1"/>
</dbReference>
<organism evidence="14 15">
    <name type="scientific">Demequina lutea</name>
    <dbReference type="NCBI Taxonomy" id="431489"/>
    <lineage>
        <taxon>Bacteria</taxon>
        <taxon>Bacillati</taxon>
        <taxon>Actinomycetota</taxon>
        <taxon>Actinomycetes</taxon>
        <taxon>Micrococcales</taxon>
        <taxon>Demequinaceae</taxon>
        <taxon>Demequina</taxon>
    </lineage>
</organism>
<sequence length="168" mass="17455">MITLDDFDTFPDFPVPGVLFYDIAPILASPALFRAACDALTPPPGEGVDLIAGVDARGFIFAPVIAQDLGLGMTMVRKKGKMPGELLQADATIEYGSSELTLNPQGIEGKRVLVIDDVLATGGTALAVADLLERAGAASVQFGFLLEIGALPGREVLAGHLVHSALVV</sequence>
<dbReference type="PANTHER" id="PTHR32315:SF3">
    <property type="entry name" value="ADENINE PHOSPHORIBOSYLTRANSFERASE"/>
    <property type="match status" value="1"/>
</dbReference>
<evidence type="ECO:0000256" key="10">
    <source>
        <dbReference type="ARBA" id="ARBA00022679"/>
    </source>
</evidence>
<dbReference type="GO" id="GO:0044209">
    <property type="term" value="P:AMP salvage"/>
    <property type="evidence" value="ECO:0007669"/>
    <property type="project" value="UniProtKB-UniRule"/>
</dbReference>
<reference evidence="14 15" key="1">
    <citation type="submission" date="2020-07" db="EMBL/GenBank/DDBJ databases">
        <title>Sequencing the genomes of 1000 actinobacteria strains.</title>
        <authorList>
            <person name="Klenk H.-P."/>
        </authorList>
    </citation>
    <scope>NUCLEOTIDE SEQUENCE [LARGE SCALE GENOMIC DNA]</scope>
    <source>
        <strain evidence="14 15">DSM 19970</strain>
    </source>
</reference>
<evidence type="ECO:0000256" key="5">
    <source>
        <dbReference type="ARBA" id="ARBA00008391"/>
    </source>
</evidence>
<comment type="catalytic activity">
    <reaction evidence="1 12">
        <text>AMP + diphosphate = 5-phospho-alpha-D-ribose 1-diphosphate + adenine</text>
        <dbReference type="Rhea" id="RHEA:16609"/>
        <dbReference type="ChEBI" id="CHEBI:16708"/>
        <dbReference type="ChEBI" id="CHEBI:33019"/>
        <dbReference type="ChEBI" id="CHEBI:58017"/>
        <dbReference type="ChEBI" id="CHEBI:456215"/>
        <dbReference type="EC" id="2.4.2.7"/>
    </reaction>
</comment>
<dbReference type="Gene3D" id="3.40.50.2020">
    <property type="match status" value="1"/>
</dbReference>
<dbReference type="PANTHER" id="PTHR32315">
    <property type="entry name" value="ADENINE PHOSPHORIBOSYLTRANSFERASE"/>
    <property type="match status" value="1"/>
</dbReference>
<evidence type="ECO:0000256" key="9">
    <source>
        <dbReference type="ARBA" id="ARBA00022676"/>
    </source>
</evidence>
<dbReference type="CDD" id="cd06223">
    <property type="entry name" value="PRTases_typeI"/>
    <property type="match status" value="1"/>
</dbReference>
<evidence type="ECO:0000256" key="6">
    <source>
        <dbReference type="ARBA" id="ARBA00011738"/>
    </source>
</evidence>
<dbReference type="UniPathway" id="UPA00588">
    <property type="reaction ID" value="UER00646"/>
</dbReference>
<evidence type="ECO:0000256" key="11">
    <source>
        <dbReference type="ARBA" id="ARBA00022726"/>
    </source>
</evidence>
<dbReference type="GO" id="GO:0002055">
    <property type="term" value="F:adenine binding"/>
    <property type="evidence" value="ECO:0007669"/>
    <property type="project" value="TreeGrafter"/>
</dbReference>
<dbReference type="AlphaFoldDB" id="A0A7Y9ZEG4"/>
<keyword evidence="8 12" id="KW-0963">Cytoplasm</keyword>
<evidence type="ECO:0000256" key="12">
    <source>
        <dbReference type="HAMAP-Rule" id="MF_00004"/>
    </source>
</evidence>
<dbReference type="Proteomes" id="UP000547973">
    <property type="component" value="Unassembled WGS sequence"/>
</dbReference>
<feature type="domain" description="Phosphoribosyltransferase" evidence="13">
    <location>
        <begin position="47"/>
        <end position="146"/>
    </location>
</feature>
<dbReference type="RefSeq" id="WP_062075731.1">
    <property type="nucleotide sequence ID" value="NZ_BBRC01000013.1"/>
</dbReference>
<evidence type="ECO:0000313" key="14">
    <source>
        <dbReference type="EMBL" id="NYI41891.1"/>
    </source>
</evidence>
<evidence type="ECO:0000256" key="2">
    <source>
        <dbReference type="ARBA" id="ARBA00003968"/>
    </source>
</evidence>
<dbReference type="HAMAP" id="MF_00004">
    <property type="entry name" value="Aden_phosphoribosyltr"/>
    <property type="match status" value="1"/>
</dbReference>
<keyword evidence="11 12" id="KW-0660">Purine salvage</keyword>
<evidence type="ECO:0000256" key="3">
    <source>
        <dbReference type="ARBA" id="ARBA00004496"/>
    </source>
</evidence>
<dbReference type="GO" id="GO:0006168">
    <property type="term" value="P:adenine salvage"/>
    <property type="evidence" value="ECO:0007669"/>
    <property type="project" value="InterPro"/>
</dbReference>
<comment type="subcellular location">
    <subcellularLocation>
        <location evidence="3 12">Cytoplasm</location>
    </subcellularLocation>
</comment>
<comment type="subunit">
    <text evidence="6 12">Homodimer.</text>
</comment>
<evidence type="ECO:0000313" key="15">
    <source>
        <dbReference type="Proteomes" id="UP000547973"/>
    </source>
</evidence>
<dbReference type="InterPro" id="IPR050054">
    <property type="entry name" value="UPRTase/APRTase"/>
</dbReference>
<evidence type="ECO:0000259" key="13">
    <source>
        <dbReference type="Pfam" id="PF00156"/>
    </source>
</evidence>
<protein>
    <recommendedName>
        <fullName evidence="7 12">Adenine phosphoribosyltransferase</fullName>
        <shortName evidence="12">APRT</shortName>
        <ecNumber evidence="7 12">2.4.2.7</ecNumber>
    </recommendedName>
</protein>
<evidence type="ECO:0000256" key="4">
    <source>
        <dbReference type="ARBA" id="ARBA00004659"/>
    </source>
</evidence>
<dbReference type="Pfam" id="PF00156">
    <property type="entry name" value="Pribosyltran"/>
    <property type="match status" value="1"/>
</dbReference>
<accession>A0A7Y9ZEG4</accession>
<comment type="function">
    <text evidence="2 12">Catalyzes a salvage reaction resulting in the formation of AMP, that is energically less costly than de novo synthesis.</text>
</comment>
<dbReference type="InterPro" id="IPR000836">
    <property type="entry name" value="PRTase_dom"/>
</dbReference>
<dbReference type="InterPro" id="IPR029057">
    <property type="entry name" value="PRTase-like"/>
</dbReference>
<dbReference type="GO" id="GO:0005737">
    <property type="term" value="C:cytoplasm"/>
    <property type="evidence" value="ECO:0007669"/>
    <property type="project" value="UniProtKB-SubCell"/>
</dbReference>
<keyword evidence="10 12" id="KW-0808">Transferase</keyword>
<evidence type="ECO:0000256" key="8">
    <source>
        <dbReference type="ARBA" id="ARBA00022490"/>
    </source>
</evidence>
<dbReference type="OrthoDB" id="9803963at2"/>
<comment type="caution">
    <text evidence="14">The sequence shown here is derived from an EMBL/GenBank/DDBJ whole genome shotgun (WGS) entry which is preliminary data.</text>
</comment>
<evidence type="ECO:0000256" key="7">
    <source>
        <dbReference type="ARBA" id="ARBA00011893"/>
    </source>
</evidence>
<comment type="pathway">
    <text evidence="4 12">Purine metabolism; AMP biosynthesis via salvage pathway; AMP from adenine: step 1/1.</text>
</comment>
<comment type="similarity">
    <text evidence="5 12">Belongs to the purine/pyrimidine phosphoribosyltransferase family.</text>
</comment>
<dbReference type="NCBIfam" id="NF002636">
    <property type="entry name" value="PRK02304.1-5"/>
    <property type="match status" value="1"/>
</dbReference>